<dbReference type="InterPro" id="IPR050256">
    <property type="entry name" value="Glycosyltransferase_2"/>
</dbReference>
<dbReference type="InterPro" id="IPR029044">
    <property type="entry name" value="Nucleotide-diphossugar_trans"/>
</dbReference>
<proteinExistence type="predicted"/>
<organism evidence="2 3">
    <name type="scientific">Methylobacterium komagatae</name>
    <dbReference type="NCBI Taxonomy" id="374425"/>
    <lineage>
        <taxon>Bacteria</taxon>
        <taxon>Pseudomonadati</taxon>
        <taxon>Pseudomonadota</taxon>
        <taxon>Alphaproteobacteria</taxon>
        <taxon>Hyphomicrobiales</taxon>
        <taxon>Methylobacteriaceae</taxon>
        <taxon>Methylobacterium</taxon>
    </lineage>
</organism>
<evidence type="ECO:0000313" key="2">
    <source>
        <dbReference type="EMBL" id="MFC6792229.1"/>
    </source>
</evidence>
<keyword evidence="2" id="KW-0328">Glycosyltransferase</keyword>
<dbReference type="InterPro" id="IPR001173">
    <property type="entry name" value="Glyco_trans_2-like"/>
</dbReference>
<evidence type="ECO:0000313" key="3">
    <source>
        <dbReference type="Proteomes" id="UP001596292"/>
    </source>
</evidence>
<dbReference type="Proteomes" id="UP001596292">
    <property type="component" value="Unassembled WGS sequence"/>
</dbReference>
<dbReference type="SUPFAM" id="SSF53448">
    <property type="entry name" value="Nucleotide-diphospho-sugar transferases"/>
    <property type="match status" value="1"/>
</dbReference>
<comment type="caution">
    <text evidence="2">The sequence shown here is derived from an EMBL/GenBank/DDBJ whole genome shotgun (WGS) entry which is preliminary data.</text>
</comment>
<dbReference type="Gene3D" id="3.90.550.10">
    <property type="entry name" value="Spore Coat Polysaccharide Biosynthesis Protein SpsA, Chain A"/>
    <property type="match status" value="1"/>
</dbReference>
<keyword evidence="3" id="KW-1185">Reference proteome</keyword>
<evidence type="ECO:0000259" key="1">
    <source>
        <dbReference type="Pfam" id="PF00535"/>
    </source>
</evidence>
<name>A0ABW2BQV5_9HYPH</name>
<dbReference type="Pfam" id="PF00535">
    <property type="entry name" value="Glycos_transf_2"/>
    <property type="match status" value="1"/>
</dbReference>
<dbReference type="EC" id="2.4.-.-" evidence="2"/>
<gene>
    <name evidence="2" type="ORF">ACFQE0_23260</name>
</gene>
<dbReference type="PANTHER" id="PTHR48090:SF7">
    <property type="entry name" value="RFBJ PROTEIN"/>
    <property type="match status" value="1"/>
</dbReference>
<reference evidence="3" key="1">
    <citation type="journal article" date="2019" name="Int. J. Syst. Evol. Microbiol.">
        <title>The Global Catalogue of Microorganisms (GCM) 10K type strain sequencing project: providing services to taxonomists for standard genome sequencing and annotation.</title>
        <authorList>
            <consortium name="The Broad Institute Genomics Platform"/>
            <consortium name="The Broad Institute Genome Sequencing Center for Infectious Disease"/>
            <person name="Wu L."/>
            <person name="Ma J."/>
        </authorList>
    </citation>
    <scope>NUCLEOTIDE SEQUENCE [LARGE SCALE GENOMIC DNA]</scope>
    <source>
        <strain evidence="3">CCUG 48316</strain>
    </source>
</reference>
<keyword evidence="2" id="KW-0808">Transferase</keyword>
<sequence>MEPVSVVIPTLNEAGSIGSVIREIPAAYAGDIIVADSGSQDGTARIAREAGRGSSTEDAATAVPVPAVSLPPIRRAASSSSWMATAPIVAT</sequence>
<dbReference type="EMBL" id="JBHSWN010000001">
    <property type="protein sequence ID" value="MFC6792229.1"/>
    <property type="molecule type" value="Genomic_DNA"/>
</dbReference>
<accession>A0ABW2BQV5</accession>
<dbReference type="PANTHER" id="PTHR48090">
    <property type="entry name" value="UNDECAPRENYL-PHOSPHATE 4-DEOXY-4-FORMAMIDO-L-ARABINOSE TRANSFERASE-RELATED"/>
    <property type="match status" value="1"/>
</dbReference>
<dbReference type="RefSeq" id="WP_378973893.1">
    <property type="nucleotide sequence ID" value="NZ_JBHSWN010000001.1"/>
</dbReference>
<feature type="domain" description="Glycosyltransferase 2-like" evidence="1">
    <location>
        <begin position="5"/>
        <end position="50"/>
    </location>
</feature>
<protein>
    <submittedName>
        <fullName evidence="2">Glycosyltransferase</fullName>
        <ecNumber evidence="2">2.4.-.-</ecNumber>
    </submittedName>
</protein>
<dbReference type="GO" id="GO:0016757">
    <property type="term" value="F:glycosyltransferase activity"/>
    <property type="evidence" value="ECO:0007669"/>
    <property type="project" value="UniProtKB-KW"/>
</dbReference>